<dbReference type="InterPro" id="IPR003439">
    <property type="entry name" value="ABC_transporter-like_ATP-bd"/>
</dbReference>
<dbReference type="GO" id="GO:0005524">
    <property type="term" value="F:ATP binding"/>
    <property type="evidence" value="ECO:0007669"/>
    <property type="project" value="UniProtKB-KW"/>
</dbReference>
<evidence type="ECO:0000313" key="7">
    <source>
        <dbReference type="EMBL" id="MZR23923.1"/>
    </source>
</evidence>
<dbReference type="InterPro" id="IPR017871">
    <property type="entry name" value="ABC_transporter-like_CS"/>
</dbReference>
<dbReference type="Pfam" id="PF00005">
    <property type="entry name" value="ABC_tran"/>
    <property type="match status" value="2"/>
</dbReference>
<name>A0A845MIQ8_9PROT</name>
<dbReference type="EMBL" id="WTVA01000015">
    <property type="protein sequence ID" value="MZR23923.1"/>
    <property type="molecule type" value="Genomic_DNA"/>
</dbReference>
<evidence type="ECO:0000313" key="8">
    <source>
        <dbReference type="Proteomes" id="UP000445696"/>
    </source>
</evidence>
<dbReference type="SUPFAM" id="SSF52540">
    <property type="entry name" value="P-loop containing nucleoside triphosphate hydrolases"/>
    <property type="match status" value="2"/>
</dbReference>
<dbReference type="SMART" id="SM00382">
    <property type="entry name" value="AAA"/>
    <property type="match status" value="2"/>
</dbReference>
<dbReference type="GO" id="GO:0016887">
    <property type="term" value="F:ATP hydrolysis activity"/>
    <property type="evidence" value="ECO:0007669"/>
    <property type="project" value="InterPro"/>
</dbReference>
<dbReference type="PANTHER" id="PTHR43790:SF9">
    <property type="entry name" value="GALACTOFURANOSE TRANSPORTER ATP-BINDING PROTEIN YTFR"/>
    <property type="match status" value="1"/>
</dbReference>
<keyword evidence="8" id="KW-1185">Reference proteome</keyword>
<evidence type="ECO:0000256" key="5">
    <source>
        <dbReference type="ARBA" id="ARBA00022840"/>
    </source>
</evidence>
<evidence type="ECO:0000259" key="6">
    <source>
        <dbReference type="PROSITE" id="PS50893"/>
    </source>
</evidence>
<dbReference type="PROSITE" id="PS50893">
    <property type="entry name" value="ABC_TRANSPORTER_2"/>
    <property type="match status" value="2"/>
</dbReference>
<dbReference type="Proteomes" id="UP000445696">
    <property type="component" value="Unassembled WGS sequence"/>
</dbReference>
<keyword evidence="1" id="KW-0813">Transport</keyword>
<dbReference type="PANTHER" id="PTHR43790">
    <property type="entry name" value="CARBOHYDRATE TRANSPORT ATP-BINDING PROTEIN MG119-RELATED"/>
    <property type="match status" value="1"/>
</dbReference>
<accession>A0A845MIQ8</accession>
<feature type="domain" description="ABC transporter" evidence="6">
    <location>
        <begin position="22"/>
        <end position="258"/>
    </location>
</feature>
<evidence type="ECO:0000256" key="3">
    <source>
        <dbReference type="ARBA" id="ARBA00022737"/>
    </source>
</evidence>
<dbReference type="InterPro" id="IPR050107">
    <property type="entry name" value="ABC_carbohydrate_import_ATPase"/>
</dbReference>
<evidence type="ECO:0000256" key="4">
    <source>
        <dbReference type="ARBA" id="ARBA00022741"/>
    </source>
</evidence>
<dbReference type="Gene3D" id="3.40.50.300">
    <property type="entry name" value="P-loop containing nucleotide triphosphate hydrolases"/>
    <property type="match status" value="2"/>
</dbReference>
<feature type="domain" description="ABC transporter" evidence="6">
    <location>
        <begin position="261"/>
        <end position="511"/>
    </location>
</feature>
<dbReference type="CDD" id="cd03215">
    <property type="entry name" value="ABC_Carb_Monos_II"/>
    <property type="match status" value="1"/>
</dbReference>
<dbReference type="InterPro" id="IPR027417">
    <property type="entry name" value="P-loop_NTPase"/>
</dbReference>
<reference evidence="7 8" key="1">
    <citation type="journal article" date="2014" name="Int. J. Syst. Evol. Microbiol.">
        <title>Sneathiella chungangensis sp. nov., isolated from a marine sand, and emended description of the genus Sneathiella.</title>
        <authorList>
            <person name="Siamphan C."/>
            <person name="Kim H."/>
            <person name="Lee J.S."/>
            <person name="Kim W."/>
        </authorList>
    </citation>
    <scope>NUCLEOTIDE SEQUENCE [LARGE SCALE GENOMIC DNA]</scope>
    <source>
        <strain evidence="7 8">KCTC 32476</strain>
    </source>
</reference>
<evidence type="ECO:0000256" key="2">
    <source>
        <dbReference type="ARBA" id="ARBA00022597"/>
    </source>
</evidence>
<evidence type="ECO:0000256" key="1">
    <source>
        <dbReference type="ARBA" id="ARBA00022448"/>
    </source>
</evidence>
<dbReference type="CDD" id="cd03216">
    <property type="entry name" value="ABC_Carb_Monos_I"/>
    <property type="match status" value="1"/>
</dbReference>
<gene>
    <name evidence="7" type="ORF">GQF03_16430</name>
</gene>
<dbReference type="PROSITE" id="PS00211">
    <property type="entry name" value="ABC_TRANSPORTER_1"/>
    <property type="match status" value="1"/>
</dbReference>
<protein>
    <submittedName>
        <fullName evidence="7">ATP-binding cassette domain-containing protein</fullName>
    </submittedName>
</protein>
<keyword evidence="3" id="KW-0677">Repeat</keyword>
<dbReference type="AlphaFoldDB" id="A0A845MIQ8"/>
<keyword evidence="4" id="KW-0547">Nucleotide-binding</keyword>
<dbReference type="InterPro" id="IPR003593">
    <property type="entry name" value="AAA+_ATPase"/>
</dbReference>
<comment type="caution">
    <text evidence="7">The sequence shown here is derived from an EMBL/GenBank/DDBJ whole genome shotgun (WGS) entry which is preliminary data.</text>
</comment>
<keyword evidence="2" id="KW-0762">Sugar transport</keyword>
<keyword evidence="5 7" id="KW-0067">ATP-binding</keyword>
<organism evidence="7 8">
    <name type="scientific">Sneathiella chungangensis</name>
    <dbReference type="NCBI Taxonomy" id="1418234"/>
    <lineage>
        <taxon>Bacteria</taxon>
        <taxon>Pseudomonadati</taxon>
        <taxon>Pseudomonadota</taxon>
        <taxon>Alphaproteobacteria</taxon>
        <taxon>Sneathiellales</taxon>
        <taxon>Sneathiellaceae</taxon>
        <taxon>Sneathiella</taxon>
    </lineage>
</organism>
<proteinExistence type="predicted"/>
<sequence>MFPESPQEGPQREINTSCQALLALNDIRKEYPGVVALDDVSFDLMEGEIHALLGSNGAGKSTLINVMSGAVVPEAGCITINGELIAFRSPLEALAAGIHVIHQEPALAPDLSVLDNIFLGREIRTRSGEIDRKAEKVAASEAFSKLDVEFDLDILVASLGFGQRQLVEIAKAILESPRVLILDEPTSALSESESTKLFSLLKSMVEQNVGVIYVSHRLDEIAPLCSRATVLRDGHSIGTFPTEELDRARLVSLISGNISMTEMSELAKQGERLLEIKGLSCVNIFDDVSFSVHRGETLVLTGLIGSGRTEILETIFGLREASSGVIGIDGRALKIATPSDAIAAGLALIPEDRPGQGVALNLSINDNITLPSLKRFLGYMGLSASKQKAHSVQKMSDLSIRAISEKDRTGSLSGGNQQKVVLAKCLTTNTQIFLFDEPTQGIDVGGKAEIYALIERLKQKGCAVLVVSSDLEEVLHIADRVLTLKNGSITGSFDRSTMSAEQIVAAITHGV</sequence>